<dbReference type="EMBL" id="LAZR01040518">
    <property type="protein sequence ID" value="KKL14285.1"/>
    <property type="molecule type" value="Genomic_DNA"/>
</dbReference>
<evidence type="ECO:0000313" key="1">
    <source>
        <dbReference type="EMBL" id="KKL14285.1"/>
    </source>
</evidence>
<organism evidence="1">
    <name type="scientific">marine sediment metagenome</name>
    <dbReference type="NCBI Taxonomy" id="412755"/>
    <lineage>
        <taxon>unclassified sequences</taxon>
        <taxon>metagenomes</taxon>
        <taxon>ecological metagenomes</taxon>
    </lineage>
</organism>
<proteinExistence type="predicted"/>
<sequence length="37" mass="4057">GGGTKGGTTSMVYEDVTYNGFIEDIIFKKNQENSNKN</sequence>
<dbReference type="AlphaFoldDB" id="A0A0F9AY15"/>
<comment type="caution">
    <text evidence="1">The sequence shown here is derived from an EMBL/GenBank/DDBJ whole genome shotgun (WGS) entry which is preliminary data.</text>
</comment>
<reference evidence="1" key="1">
    <citation type="journal article" date="2015" name="Nature">
        <title>Complex archaea that bridge the gap between prokaryotes and eukaryotes.</title>
        <authorList>
            <person name="Spang A."/>
            <person name="Saw J.H."/>
            <person name="Jorgensen S.L."/>
            <person name="Zaremba-Niedzwiedzka K."/>
            <person name="Martijn J."/>
            <person name="Lind A.E."/>
            <person name="van Eijk R."/>
            <person name="Schleper C."/>
            <person name="Guy L."/>
            <person name="Ettema T.J."/>
        </authorList>
    </citation>
    <scope>NUCLEOTIDE SEQUENCE</scope>
</reference>
<name>A0A0F9AY15_9ZZZZ</name>
<gene>
    <name evidence="1" type="ORF">LCGC14_2517270</name>
</gene>
<protein>
    <submittedName>
        <fullName evidence="1">Uncharacterized protein</fullName>
    </submittedName>
</protein>
<feature type="non-terminal residue" evidence="1">
    <location>
        <position position="1"/>
    </location>
</feature>
<accession>A0A0F9AY15</accession>